<feature type="domain" description="RRM" evidence="3">
    <location>
        <begin position="778"/>
        <end position="850"/>
    </location>
</feature>
<feature type="region of interest" description="Disordered" evidence="2">
    <location>
        <begin position="1322"/>
        <end position="1388"/>
    </location>
</feature>
<feature type="compositionally biased region" description="Basic and acidic residues" evidence="2">
    <location>
        <begin position="457"/>
        <end position="488"/>
    </location>
</feature>
<dbReference type="Pfam" id="PF00076">
    <property type="entry name" value="RRM_1"/>
    <property type="match status" value="2"/>
</dbReference>
<organism evidence="4 5">
    <name type="scientific">Riccia sorocarpa</name>
    <dbReference type="NCBI Taxonomy" id="122646"/>
    <lineage>
        <taxon>Eukaryota</taxon>
        <taxon>Viridiplantae</taxon>
        <taxon>Streptophyta</taxon>
        <taxon>Embryophyta</taxon>
        <taxon>Marchantiophyta</taxon>
        <taxon>Marchantiopsida</taxon>
        <taxon>Marchantiidae</taxon>
        <taxon>Marchantiales</taxon>
        <taxon>Ricciaceae</taxon>
        <taxon>Riccia</taxon>
    </lineage>
</organism>
<feature type="compositionally biased region" description="Basic and acidic residues" evidence="2">
    <location>
        <begin position="1033"/>
        <end position="1072"/>
    </location>
</feature>
<dbReference type="GO" id="GO:0003723">
    <property type="term" value="F:RNA binding"/>
    <property type="evidence" value="ECO:0007669"/>
    <property type="project" value="UniProtKB-UniRule"/>
</dbReference>
<evidence type="ECO:0000256" key="2">
    <source>
        <dbReference type="SAM" id="MobiDB-lite"/>
    </source>
</evidence>
<dbReference type="CDD" id="cd00590">
    <property type="entry name" value="RRM_SF"/>
    <property type="match status" value="2"/>
</dbReference>
<feature type="region of interest" description="Disordered" evidence="2">
    <location>
        <begin position="851"/>
        <end position="870"/>
    </location>
</feature>
<accession>A0ABD3GXU9</accession>
<feature type="compositionally biased region" description="Low complexity" evidence="2">
    <location>
        <begin position="1373"/>
        <end position="1384"/>
    </location>
</feature>
<dbReference type="Gene3D" id="3.30.70.330">
    <property type="match status" value="2"/>
</dbReference>
<feature type="compositionally biased region" description="Basic and acidic residues" evidence="2">
    <location>
        <begin position="501"/>
        <end position="527"/>
    </location>
</feature>
<feature type="region of interest" description="Disordered" evidence="2">
    <location>
        <begin position="1016"/>
        <end position="1145"/>
    </location>
</feature>
<feature type="compositionally biased region" description="Low complexity" evidence="2">
    <location>
        <begin position="543"/>
        <end position="557"/>
    </location>
</feature>
<feature type="region of interest" description="Disordered" evidence="2">
    <location>
        <begin position="359"/>
        <end position="569"/>
    </location>
</feature>
<dbReference type="PANTHER" id="PTHR21494">
    <property type="entry name" value="ACTIVATING SIGNAL COINTEGRATOR 1 COMPLEX SUBUNIT 2 ASC-1 COMPLEX SUBUNIT P100"/>
    <property type="match status" value="1"/>
</dbReference>
<evidence type="ECO:0000259" key="3">
    <source>
        <dbReference type="PROSITE" id="PS50102"/>
    </source>
</evidence>
<dbReference type="PROSITE" id="PS50102">
    <property type="entry name" value="RRM"/>
    <property type="match status" value="2"/>
</dbReference>
<feature type="compositionally biased region" description="Basic and acidic residues" evidence="2">
    <location>
        <begin position="1089"/>
        <end position="1101"/>
    </location>
</feature>
<feature type="compositionally biased region" description="Low complexity" evidence="2">
    <location>
        <begin position="1183"/>
        <end position="1196"/>
    </location>
</feature>
<keyword evidence="1" id="KW-0694">RNA-binding</keyword>
<evidence type="ECO:0000256" key="1">
    <source>
        <dbReference type="PROSITE-ProRule" id="PRU00176"/>
    </source>
</evidence>
<reference evidence="4 5" key="1">
    <citation type="submission" date="2024-09" db="EMBL/GenBank/DDBJ databases">
        <title>Chromosome-scale assembly of Riccia sorocarpa.</title>
        <authorList>
            <person name="Paukszto L."/>
        </authorList>
    </citation>
    <scope>NUCLEOTIDE SEQUENCE [LARGE SCALE GENOMIC DNA]</scope>
    <source>
        <strain evidence="4">LP-2024</strain>
        <tissue evidence="4">Aerial parts of the thallus</tissue>
    </source>
</reference>
<feature type="compositionally biased region" description="Basic and acidic residues" evidence="2">
    <location>
        <begin position="359"/>
        <end position="384"/>
    </location>
</feature>
<dbReference type="InterPro" id="IPR000504">
    <property type="entry name" value="RRM_dom"/>
</dbReference>
<feature type="region of interest" description="Disordered" evidence="2">
    <location>
        <begin position="1"/>
        <end position="72"/>
    </location>
</feature>
<sequence>MACEQPLKKRRRYESLLTDERPTEQRNAEEAAEEADRTKRAKTEESKSNEASQKLSGQDVEPEEKLEKKRNREELGNMYKAYSTLKSCLKMVKGAEMKVDSKHELQAAYQTMLELSTGCVSVRRLAAEFIPRYAWTCPSALEAASRATLELCDWSSDMLRREKDEGGIIGDIAEACFGGLVKLSNAAVTTSEQSSMVTVCQRIALYLFRRFNREEMEVESSKTESKPTGSDRLRRLVTASLYKVFSVDPEGVLTTCFDVLRSSVSEHRGKGLHFLTQIMKPIDDDPMEISGNLEVQPQRQTLVTKIVHPKPALERWLVSAVRHFRRSVSRDVVAQVLPVLLSLLKSLHSFSPADLELEVDQKESEKTAKQKVKVPHENKPEKVDLSGLSQLEGRSRSGRLIDLRTEKSQQVVGANGDREKEDSSVASKELSVPPSRKVEAIISSWDSTSRRSGRPGNGKDIEKQTTADEESRINREKDYGLVSRKEPSAEGPCLRTSRSGKTGETEETEKVLSKDVEMLSRLKDHDIGPPPGMILGGPKRELSINSSSSNRSPPRLSVHQSQGPSLDQEHLPDAEQIALEVFAASQYLLVSSIGQISSEHQLKFHFEKFGPLDTISLSRNKDYAFVHFCHVRDAAKARESTHGTTPWGKPLHVRFTDGSKGSRGTIVFGPPPVNSSHIWIGGITSQNAKEELLKEISVAGFKSPRSVYALVSAGALLVEFDGSGEANAFLRHIRQKRKDMDKRQTIKGGAERSSTSAAPAAALVPNASLGESSGTGNRHLWVGRIDPLVREEELLSAFSKYGDLTGWKFIRASGCCFIDFRLPESASVAKTQLNGSRFGSQFIIVEYKTTPPGRSGSIPQRSSPPHGPVALTSPTVSISSTKGGASLTAALNALQTKLSAIPGFGPAGPGRPRCARNRDGTGRVPTNTIWIGLPDALGPNFMNDTELKHIFTLASAGVGTVTKVRGARTSRGPCRFVEFDHVDAAAAALRNVSGRLDPCIQIEFSNSAISLQQHENPGVHTHYSGGHSQISSDDIRRRTWDYQRDKERSQLRTRDQEAHDVVSSTPKDHEKSGIPIECRSSDTSQLGKSAEKDVLPERPLREPSSQADAAADIKNDVLKVESGNSRSESTQVGLRGAVSGDIGGSLKSPIVSAKSLEVPNPKPVLEQQVPTSGGIVRPPIPSPSSLSKHSPWSQPSKVNSTSSWSSGPTTVPSVPFNQVSPNPGLKSVIAGPMTPGSIPPYGGTKLVKGSRSAHLLQSPSTPVPGSLPVSGTAEQLVQPLDRLARPGQLSDRVAHPLSRPPPHIVPNVSHLRSLDSVGHQLRRPDEINQPPLPPLPPTSPPPPPPSETASETPPPPPSSPPPPLPPPPPPIDSSSEGNSSGYGSHTTAERHWRGPLCKSGMQYCEVVVFHEDSPACHYDRKLREPFEWPKELDVTKRADFKSVQTSFTCTSSSQREVCRIFVAPGPGHSDGFQQFIDYLKQRDRAGVVKIGRGETMWSRMLYILPWSLETCHLLNISSQPSNCLIGLVLPALASF</sequence>
<dbReference type="Proteomes" id="UP001633002">
    <property type="component" value="Unassembled WGS sequence"/>
</dbReference>
<dbReference type="InterPro" id="IPR012677">
    <property type="entry name" value="Nucleotide-bd_a/b_plait_sf"/>
</dbReference>
<dbReference type="PANTHER" id="PTHR21494:SF2">
    <property type="entry name" value="NUCLEIC ACID BINDING PROTEIN"/>
    <property type="match status" value="1"/>
</dbReference>
<dbReference type="Pfam" id="PF07744">
    <property type="entry name" value="SPOC"/>
    <property type="match status" value="1"/>
</dbReference>
<comment type="caution">
    <text evidence="4">The sequence shown here is derived from an EMBL/GenBank/DDBJ whole genome shotgun (WGS) entry which is preliminary data.</text>
</comment>
<proteinExistence type="predicted"/>
<feature type="compositionally biased region" description="Basic and acidic residues" evidence="2">
    <location>
        <begin position="18"/>
        <end position="48"/>
    </location>
</feature>
<evidence type="ECO:0000313" key="5">
    <source>
        <dbReference type="Proteomes" id="UP001633002"/>
    </source>
</evidence>
<keyword evidence="5" id="KW-1185">Reference proteome</keyword>
<feature type="domain" description="RRM" evidence="3">
    <location>
        <begin position="586"/>
        <end position="658"/>
    </location>
</feature>
<protein>
    <recommendedName>
        <fullName evidence="3">RRM domain-containing protein</fullName>
    </recommendedName>
</protein>
<feature type="region of interest" description="Disordered" evidence="2">
    <location>
        <begin position="1157"/>
        <end position="1273"/>
    </location>
</feature>
<feature type="compositionally biased region" description="Basic and acidic residues" evidence="2">
    <location>
        <begin position="63"/>
        <end position="72"/>
    </location>
</feature>
<dbReference type="InterPro" id="IPR035979">
    <property type="entry name" value="RBD_domain_sf"/>
</dbReference>
<dbReference type="EMBL" id="JBJQOH010000006">
    <property type="protein sequence ID" value="KAL3683783.1"/>
    <property type="molecule type" value="Genomic_DNA"/>
</dbReference>
<evidence type="ECO:0000313" key="4">
    <source>
        <dbReference type="EMBL" id="KAL3683783.1"/>
    </source>
</evidence>
<gene>
    <name evidence="4" type="ORF">R1sor_001805</name>
</gene>
<feature type="compositionally biased region" description="Polar residues" evidence="2">
    <location>
        <begin position="1197"/>
        <end position="1221"/>
    </location>
</feature>
<dbReference type="InterPro" id="IPR052586">
    <property type="entry name" value="ASCC2"/>
</dbReference>
<dbReference type="SMART" id="SM00360">
    <property type="entry name" value="RRM"/>
    <property type="match status" value="3"/>
</dbReference>
<feature type="compositionally biased region" description="Pro residues" evidence="2">
    <location>
        <begin position="1330"/>
        <end position="1371"/>
    </location>
</feature>
<name>A0ABD3GXU9_9MARC</name>
<feature type="compositionally biased region" description="Basic and acidic residues" evidence="2">
    <location>
        <begin position="393"/>
        <end position="407"/>
    </location>
</feature>
<feature type="compositionally biased region" description="Polar residues" evidence="2">
    <location>
        <begin position="1122"/>
        <end position="1132"/>
    </location>
</feature>
<dbReference type="InterPro" id="IPR012921">
    <property type="entry name" value="SPOC_C"/>
</dbReference>
<dbReference type="SUPFAM" id="SSF54928">
    <property type="entry name" value="RNA-binding domain, RBD"/>
    <property type="match status" value="2"/>
</dbReference>
<dbReference type="CDD" id="cd21546">
    <property type="entry name" value="SPOC_FPA-like"/>
    <property type="match status" value="1"/>
</dbReference>